<organism evidence="1 2">
    <name type="scientific">Paxillus rubicundulus Ve08.2h10</name>
    <dbReference type="NCBI Taxonomy" id="930991"/>
    <lineage>
        <taxon>Eukaryota</taxon>
        <taxon>Fungi</taxon>
        <taxon>Dikarya</taxon>
        <taxon>Basidiomycota</taxon>
        <taxon>Agaricomycotina</taxon>
        <taxon>Agaricomycetes</taxon>
        <taxon>Agaricomycetidae</taxon>
        <taxon>Boletales</taxon>
        <taxon>Paxilineae</taxon>
        <taxon>Paxillaceae</taxon>
        <taxon>Paxillus</taxon>
    </lineage>
</organism>
<protein>
    <submittedName>
        <fullName evidence="1">Unplaced genomic scaffold scaffold_4379, whole genome shotgun sequence</fullName>
    </submittedName>
</protein>
<gene>
    <name evidence="1" type="ORF">PAXRUDRAFT_20257</name>
</gene>
<keyword evidence="2" id="KW-1185">Reference proteome</keyword>
<proteinExistence type="predicted"/>
<evidence type="ECO:0000313" key="1">
    <source>
        <dbReference type="EMBL" id="KIK74059.1"/>
    </source>
</evidence>
<dbReference type="Proteomes" id="UP000054538">
    <property type="component" value="Unassembled WGS sequence"/>
</dbReference>
<accession>A0A0D0D2E6</accession>
<dbReference type="HOGENOM" id="CLU_2455409_0_0_1"/>
<dbReference type="InParanoid" id="A0A0D0D2E6"/>
<dbReference type="EMBL" id="KN829201">
    <property type="protein sequence ID" value="KIK74059.1"/>
    <property type="molecule type" value="Genomic_DNA"/>
</dbReference>
<name>A0A0D0D2E6_9AGAM</name>
<sequence>MIQDELGDAQWKLNSKKKTKQGELLNVGTRGLTSEEGLCLWEIEKAQRAEKEKEKSEATARKKARDAATLAVCEASSTGGVDGECTQQH</sequence>
<reference evidence="2" key="2">
    <citation type="submission" date="2015-01" db="EMBL/GenBank/DDBJ databases">
        <title>Evolutionary Origins and Diversification of the Mycorrhizal Mutualists.</title>
        <authorList>
            <consortium name="DOE Joint Genome Institute"/>
            <consortium name="Mycorrhizal Genomics Consortium"/>
            <person name="Kohler A."/>
            <person name="Kuo A."/>
            <person name="Nagy L.G."/>
            <person name="Floudas D."/>
            <person name="Copeland A."/>
            <person name="Barry K.W."/>
            <person name="Cichocki N."/>
            <person name="Veneault-Fourrey C."/>
            <person name="LaButti K."/>
            <person name="Lindquist E.A."/>
            <person name="Lipzen A."/>
            <person name="Lundell T."/>
            <person name="Morin E."/>
            <person name="Murat C."/>
            <person name="Riley R."/>
            <person name="Ohm R."/>
            <person name="Sun H."/>
            <person name="Tunlid A."/>
            <person name="Henrissat B."/>
            <person name="Grigoriev I.V."/>
            <person name="Hibbett D.S."/>
            <person name="Martin F."/>
        </authorList>
    </citation>
    <scope>NUCLEOTIDE SEQUENCE [LARGE SCALE GENOMIC DNA]</scope>
    <source>
        <strain evidence="2">Ve08.2h10</strain>
    </source>
</reference>
<dbReference type="AlphaFoldDB" id="A0A0D0D2E6"/>
<evidence type="ECO:0000313" key="2">
    <source>
        <dbReference type="Proteomes" id="UP000054538"/>
    </source>
</evidence>
<reference evidence="1 2" key="1">
    <citation type="submission" date="2014-04" db="EMBL/GenBank/DDBJ databases">
        <authorList>
            <consortium name="DOE Joint Genome Institute"/>
            <person name="Kuo A."/>
            <person name="Kohler A."/>
            <person name="Jargeat P."/>
            <person name="Nagy L.G."/>
            <person name="Floudas D."/>
            <person name="Copeland A."/>
            <person name="Barry K.W."/>
            <person name="Cichocki N."/>
            <person name="Veneault-Fourrey C."/>
            <person name="LaButti K."/>
            <person name="Lindquist E.A."/>
            <person name="Lipzen A."/>
            <person name="Lundell T."/>
            <person name="Morin E."/>
            <person name="Murat C."/>
            <person name="Sun H."/>
            <person name="Tunlid A."/>
            <person name="Henrissat B."/>
            <person name="Grigoriev I.V."/>
            <person name="Hibbett D.S."/>
            <person name="Martin F."/>
            <person name="Nordberg H.P."/>
            <person name="Cantor M.N."/>
            <person name="Hua S.X."/>
        </authorList>
    </citation>
    <scope>NUCLEOTIDE SEQUENCE [LARGE SCALE GENOMIC DNA]</scope>
    <source>
        <strain evidence="1 2">Ve08.2h10</strain>
    </source>
</reference>